<comment type="cofactor">
    <cofactor evidence="1 7">
        <name>pyridoxal 5'-phosphate</name>
        <dbReference type="ChEBI" id="CHEBI:597326"/>
    </cofactor>
</comment>
<feature type="domain" description="Aminotransferase class I/classII large" evidence="8">
    <location>
        <begin position="30"/>
        <end position="392"/>
    </location>
</feature>
<name>A0A0H5DNR9_9BACT</name>
<dbReference type="PANTHER" id="PTHR11879">
    <property type="entry name" value="ASPARTATE AMINOTRANSFERASE"/>
    <property type="match status" value="1"/>
</dbReference>
<dbReference type="InterPro" id="IPR004839">
    <property type="entry name" value="Aminotransferase_I/II_large"/>
</dbReference>
<dbReference type="Gene3D" id="3.90.1150.10">
    <property type="entry name" value="Aspartate Aminotransferase, domain 1"/>
    <property type="match status" value="1"/>
</dbReference>
<dbReference type="InterPro" id="IPR004838">
    <property type="entry name" value="NHTrfase_class1_PyrdxlP-BS"/>
</dbReference>
<dbReference type="Gene3D" id="3.40.640.10">
    <property type="entry name" value="Type I PLP-dependent aspartate aminotransferase-like (Major domain)"/>
    <property type="match status" value="1"/>
</dbReference>
<accession>A0A0H5DNR9</accession>
<dbReference type="PRINTS" id="PR00799">
    <property type="entry name" value="TRANSAMINASE"/>
</dbReference>
<evidence type="ECO:0000256" key="3">
    <source>
        <dbReference type="ARBA" id="ARBA00011738"/>
    </source>
</evidence>
<dbReference type="EC" id="2.6.1.-" evidence="7"/>
<sequence length="401" mass="44820">MVSLFDSLEVLPEDPILGLAPLYKNDQRKEKVNLGIGTYKDEQGASVVFSAVKEAEKELLGKKLDKEYQPIDGDLRFKEAIASVLFGEHAPAVKDTAAIIETLGGSGAIRLAGDLLMRSGIETVSIPDPSWSNHFGLLKNIKNLPAYPYYDTRDNTLSFDLMLKALKNLPDKSAVLFHASCHNPTGEDLSLEQWEELEALTGQKNLLPLFDFAYHGYKAGIGEDLKPLLHFFKKGREFLICYSLSKSLSLYGERVGALVAVTSSRDAKKKVLSQVKNLIRQAYSSPPLHGARLAETVFLSKELRSSWENELATVRQRILSMRTAFAAKWEALFEERCFDHVKRQHGLFSLTGLTKIQVLALREEFAIYMPDNGRINFAGLNEGNLDYTLNSIAHVKRASRK</sequence>
<evidence type="ECO:0000256" key="7">
    <source>
        <dbReference type="RuleBase" id="RU000481"/>
    </source>
</evidence>
<dbReference type="GO" id="GO:0006520">
    <property type="term" value="P:amino acid metabolic process"/>
    <property type="evidence" value="ECO:0007669"/>
    <property type="project" value="InterPro"/>
</dbReference>
<dbReference type="NCBIfam" id="NF006719">
    <property type="entry name" value="PRK09257.1"/>
    <property type="match status" value="1"/>
</dbReference>
<dbReference type="SUPFAM" id="SSF53383">
    <property type="entry name" value="PLP-dependent transferases"/>
    <property type="match status" value="1"/>
</dbReference>
<dbReference type="AlphaFoldDB" id="A0A0H5DNR9"/>
<dbReference type="PROSITE" id="PS00105">
    <property type="entry name" value="AA_TRANSFER_CLASS_1"/>
    <property type="match status" value="1"/>
</dbReference>
<dbReference type="InterPro" id="IPR015422">
    <property type="entry name" value="PyrdxlP-dep_Trfase_small"/>
</dbReference>
<evidence type="ECO:0000256" key="4">
    <source>
        <dbReference type="ARBA" id="ARBA00022576"/>
    </source>
</evidence>
<protein>
    <recommendedName>
        <fullName evidence="7">Aminotransferase</fullName>
        <ecNumber evidence="7">2.6.1.-</ecNumber>
    </recommendedName>
</protein>
<keyword evidence="4 7" id="KW-0032">Aminotransferase</keyword>
<evidence type="ECO:0000313" key="9">
    <source>
        <dbReference type="EMBL" id="CRX37463.1"/>
    </source>
</evidence>
<dbReference type="Pfam" id="PF00155">
    <property type="entry name" value="Aminotran_1_2"/>
    <property type="match status" value="1"/>
</dbReference>
<dbReference type="GO" id="GO:0042802">
    <property type="term" value="F:identical protein binding"/>
    <property type="evidence" value="ECO:0007669"/>
    <property type="project" value="TreeGrafter"/>
</dbReference>
<dbReference type="RefSeq" id="WP_158227763.1">
    <property type="nucleotide sequence ID" value="NZ_CWGJ01000001.1"/>
</dbReference>
<dbReference type="PANTHER" id="PTHR11879:SF22">
    <property type="entry name" value="ASPARTATE AMINOTRANSFERASE, MITOCHONDRIAL"/>
    <property type="match status" value="1"/>
</dbReference>
<comment type="subunit">
    <text evidence="3">Homodimer.</text>
</comment>
<reference evidence="10" key="1">
    <citation type="submission" date="2015-06" db="EMBL/GenBank/DDBJ databases">
        <authorList>
            <person name="Bertelli C."/>
        </authorList>
    </citation>
    <scope>NUCLEOTIDE SEQUENCE [LARGE SCALE GENOMIC DNA]</scope>
    <source>
        <strain evidence="10">CRIB-30</strain>
    </source>
</reference>
<keyword evidence="10" id="KW-1185">Reference proteome</keyword>
<evidence type="ECO:0000256" key="1">
    <source>
        <dbReference type="ARBA" id="ARBA00001933"/>
    </source>
</evidence>
<dbReference type="InterPro" id="IPR015421">
    <property type="entry name" value="PyrdxlP-dep_Trfase_major"/>
</dbReference>
<dbReference type="GO" id="GO:0030170">
    <property type="term" value="F:pyridoxal phosphate binding"/>
    <property type="evidence" value="ECO:0007669"/>
    <property type="project" value="InterPro"/>
</dbReference>
<dbReference type="EMBL" id="CWGJ01000001">
    <property type="protein sequence ID" value="CRX37463.1"/>
    <property type="molecule type" value="Genomic_DNA"/>
</dbReference>
<keyword evidence="6" id="KW-0663">Pyridoxal phosphate</keyword>
<proteinExistence type="inferred from homology"/>
<dbReference type="GO" id="GO:0008483">
    <property type="term" value="F:transaminase activity"/>
    <property type="evidence" value="ECO:0007669"/>
    <property type="project" value="UniProtKB-KW"/>
</dbReference>
<evidence type="ECO:0000256" key="2">
    <source>
        <dbReference type="ARBA" id="ARBA00007441"/>
    </source>
</evidence>
<comment type="similarity">
    <text evidence="2 7">Belongs to the class-I pyridoxal-phosphate-dependent aminotransferase family.</text>
</comment>
<dbReference type="Proteomes" id="UP000220251">
    <property type="component" value="Unassembled WGS sequence"/>
</dbReference>
<evidence type="ECO:0000256" key="5">
    <source>
        <dbReference type="ARBA" id="ARBA00022679"/>
    </source>
</evidence>
<gene>
    <name evidence="9" type="primary">aspC</name>
    <name evidence="9" type="ORF">ELAC_0101</name>
</gene>
<dbReference type="CDD" id="cd00609">
    <property type="entry name" value="AAT_like"/>
    <property type="match status" value="1"/>
</dbReference>
<organism evidence="9 10">
    <name type="scientific">Estrella lausannensis</name>
    <dbReference type="NCBI Taxonomy" id="483423"/>
    <lineage>
        <taxon>Bacteria</taxon>
        <taxon>Pseudomonadati</taxon>
        <taxon>Chlamydiota</taxon>
        <taxon>Chlamydiia</taxon>
        <taxon>Parachlamydiales</taxon>
        <taxon>Candidatus Criblamydiaceae</taxon>
        <taxon>Estrella</taxon>
    </lineage>
</organism>
<dbReference type="OrthoDB" id="9766445at2"/>
<evidence type="ECO:0000256" key="6">
    <source>
        <dbReference type="ARBA" id="ARBA00022898"/>
    </source>
</evidence>
<dbReference type="InterPro" id="IPR000796">
    <property type="entry name" value="Asp_trans"/>
</dbReference>
<evidence type="ECO:0000259" key="8">
    <source>
        <dbReference type="Pfam" id="PF00155"/>
    </source>
</evidence>
<keyword evidence="5 7" id="KW-0808">Transferase</keyword>
<dbReference type="InterPro" id="IPR015424">
    <property type="entry name" value="PyrdxlP-dep_Trfase"/>
</dbReference>
<evidence type="ECO:0000313" key="10">
    <source>
        <dbReference type="Proteomes" id="UP000220251"/>
    </source>
</evidence>